<dbReference type="Proteomes" id="UP000002357">
    <property type="component" value="Plasmid pSCL4"/>
</dbReference>
<feature type="compositionally biased region" description="Pro residues" evidence="1">
    <location>
        <begin position="460"/>
        <end position="480"/>
    </location>
</feature>
<dbReference type="RefSeq" id="WP_003962952.1">
    <property type="nucleotide sequence ID" value="NZ_CM000914.1"/>
</dbReference>
<dbReference type="AlphaFoldDB" id="D5SI98"/>
<dbReference type="GeneID" id="93733385"/>
<evidence type="ECO:0000256" key="1">
    <source>
        <dbReference type="SAM" id="MobiDB-lite"/>
    </source>
</evidence>
<dbReference type="eggNOG" id="ENOG502Z976">
    <property type="taxonomic scope" value="Bacteria"/>
</dbReference>
<proteinExistence type="predicted"/>
<organism evidence="2 3">
    <name type="scientific">Streptomyces clavuligerus</name>
    <dbReference type="NCBI Taxonomy" id="1901"/>
    <lineage>
        <taxon>Bacteria</taxon>
        <taxon>Bacillati</taxon>
        <taxon>Actinomycetota</taxon>
        <taxon>Actinomycetes</taxon>
        <taxon>Kitasatosporales</taxon>
        <taxon>Streptomycetaceae</taxon>
        <taxon>Streptomyces</taxon>
    </lineage>
</organism>
<geneLocation type="plasmid" evidence="2 3">
    <name>pSCL4</name>
</geneLocation>
<keyword evidence="2" id="KW-0614">Plasmid</keyword>
<dbReference type="OrthoDB" id="4846903at2"/>
<sequence length="757" mass="78301">MPDPTGDTADSLTIAFHDNQVPDLAPGTYSIGVSQVLSGVNDSDALTAAQDIEVRAPQFALDPADVRAVFPADGSTGDYTSVLPHITLTVPFLPWARPSGSGAAGMPWLAVAVFAEHELPNDPLARGAVDTMTVQYLLAGAEGDVQVPAIDTATVPADILQSSCATIRIPAQTFTRVLPRADELPALAHAREIAPAPAAPRGEETAAGSYAVVVGNRLPPSGTGRCTVHLISVEGLTAALPGGTPPGRDVRAVSLWTWSFTSQTGPGESFADLMAALVAPGLDDPDALLLRLTPTTAPPAPDDATSAATDRLNAGHVPLPYTTGTGETTFAWYRGPLTPVPPAPWPADLTGTPLPSADRALVYDEQWGVYDTGVAAAFTLGRLTALADTEFRTALTRLRRTARTWLTTLAQRMAATGLTADRLTPACLTTLLQSQPARHAFDTLAASGGGEAWLRSLVRPPAPDTPAPDTPPPLTSPPGSAPGHPAGAALAATLHALTGVPAVREALAAELAAAEPGVPDWLTRLHTLATVPFTSLIGHPDLLPPETLRFCYVDPTWIIGLSDGALSIATAHSLDQELSAVIATTVPVPPLRGGLLIRSALISGWPDLDVRATAAGSPLPLLRRALLDPQILFCVFDGVPDTVTLAEPYHGLAFGIEEGTDGDGLIELRALTGDIGQALGTGLSGGPGFTAYLRPAPEGNTARVLNLTDTTCGTPLLPALTQGLDGHLPAEGLTPAGFAIEMVQTPLRQSFRPPASA</sequence>
<evidence type="ECO:0000313" key="2">
    <source>
        <dbReference type="EMBL" id="EFG03641.2"/>
    </source>
</evidence>
<reference evidence="2 3" key="1">
    <citation type="journal article" date="2010" name="Genome Biol. Evol.">
        <title>The sequence of a 1.8-mb bacterial linear plasmid reveals a rich evolutionary reservoir of secondary metabolic pathways.</title>
        <authorList>
            <person name="Medema M.H."/>
            <person name="Trefzer A."/>
            <person name="Kovalchuk A."/>
            <person name="van den Berg M."/>
            <person name="Mueller U."/>
            <person name="Heijne W."/>
            <person name="Wu L."/>
            <person name="Alam M.T."/>
            <person name="Ronning C.M."/>
            <person name="Nierman W.C."/>
            <person name="Bovenberg R.A.L."/>
            <person name="Breitling R."/>
            <person name="Takano E."/>
        </authorList>
    </citation>
    <scope>NUCLEOTIDE SEQUENCE [LARGE SCALE GENOMIC DNA]</scope>
    <source>
        <strain evidence="3">ATCC 27064 / DSM 738 / JCM 4710 / NBRC 13307 / NCIMB 12785 / NRRL 3585 / VKM Ac-602</strain>
        <plasmid evidence="2">pSCL4</plasmid>
    </source>
</reference>
<feature type="region of interest" description="Disordered" evidence="1">
    <location>
        <begin position="456"/>
        <end position="486"/>
    </location>
</feature>
<keyword evidence="3" id="KW-1185">Reference proteome</keyword>
<evidence type="ECO:0000313" key="3">
    <source>
        <dbReference type="Proteomes" id="UP000002357"/>
    </source>
</evidence>
<gene>
    <name evidence="2" type="ORF">SCLAV_p0150</name>
</gene>
<name>D5SI98_STRCL</name>
<protein>
    <submittedName>
        <fullName evidence="2">Uncharacterized protein</fullName>
    </submittedName>
</protein>
<dbReference type="EMBL" id="CM000914">
    <property type="protein sequence ID" value="EFG03641.2"/>
    <property type="molecule type" value="Genomic_DNA"/>
</dbReference>
<accession>D5SI98</accession>